<dbReference type="PIRSF" id="PIRSF002808">
    <property type="entry name" value="Hexose_phosphate_transp"/>
    <property type="match status" value="1"/>
</dbReference>
<dbReference type="PANTHER" id="PTHR11662:SF399">
    <property type="entry name" value="FI19708P1-RELATED"/>
    <property type="match status" value="1"/>
</dbReference>
<keyword evidence="9" id="KW-1185">Reference proteome</keyword>
<gene>
    <name evidence="8" type="ORF">FCN80_24405</name>
</gene>
<feature type="transmembrane region" description="Helical" evidence="6">
    <location>
        <begin position="352"/>
        <end position="372"/>
    </location>
</feature>
<dbReference type="SUPFAM" id="SSF103473">
    <property type="entry name" value="MFS general substrate transporter"/>
    <property type="match status" value="1"/>
</dbReference>
<feature type="transmembrane region" description="Helical" evidence="6">
    <location>
        <begin position="293"/>
        <end position="314"/>
    </location>
</feature>
<dbReference type="InterPro" id="IPR020846">
    <property type="entry name" value="MFS_dom"/>
</dbReference>
<feature type="transmembrane region" description="Helical" evidence="6">
    <location>
        <begin position="67"/>
        <end position="87"/>
    </location>
</feature>
<evidence type="ECO:0000313" key="9">
    <source>
        <dbReference type="Proteomes" id="UP000305202"/>
    </source>
</evidence>
<evidence type="ECO:0000256" key="1">
    <source>
        <dbReference type="ARBA" id="ARBA00004651"/>
    </source>
</evidence>
<sequence length="445" mass="47669">MALPTSSAPEAASSAPEAARSRGNKRWIIVLILLLGGIVNFIDRTALSVAAPHMMSDLHLSNADIGLLGTFFSLIYAVCQLPAGWLIDKLGARRIYIAAIIFWSGATMLTGVMKSMLGLIFARALLGVAEAPCWPSAAKITSAWFPKKERAMATGIWDASSKWGPAIAPPLLVMIMLATDWRVLFYVAGGAGILFGIILYIFYRQPEQARWLSSQELDYIRAGGGGTASALGSVVQEHKGMRWRDLFRYRAIWGMILGWFCYIWMFNILSYFVPLYLLKTEHIDLKSAGFLTSLPFFAGIIGAFIGGWVSKLLVDRNIASPLTAKRAVISICALFGGLALMAAPFFPGLTATIVLLSIGMAMLASVSANGWALPGDVAPRSMVGSVGGIQNFGGYFAGSLSPLVTGLIADATGSYALAFISGGLIAACAAVCYWFIVRQPIAVDE</sequence>
<feature type="transmembrane region" description="Helical" evidence="6">
    <location>
        <begin position="326"/>
        <end position="346"/>
    </location>
</feature>
<dbReference type="InterPro" id="IPR000849">
    <property type="entry name" value="Sugar_P_transporter"/>
</dbReference>
<feature type="transmembrane region" description="Helical" evidence="6">
    <location>
        <begin position="392"/>
        <end position="409"/>
    </location>
</feature>
<feature type="transmembrane region" description="Helical" evidence="6">
    <location>
        <begin position="183"/>
        <end position="203"/>
    </location>
</feature>
<protein>
    <submittedName>
        <fullName evidence="8">MFS transporter</fullName>
    </submittedName>
</protein>
<evidence type="ECO:0000313" key="8">
    <source>
        <dbReference type="EMBL" id="TKI02630.1"/>
    </source>
</evidence>
<name>A0ABY2SDP0_9HYPH</name>
<dbReference type="Proteomes" id="UP000305202">
    <property type="component" value="Unassembled WGS sequence"/>
</dbReference>
<keyword evidence="4 6" id="KW-1133">Transmembrane helix</keyword>
<feature type="transmembrane region" description="Helical" evidence="6">
    <location>
        <begin position="27"/>
        <end position="47"/>
    </location>
</feature>
<feature type="transmembrane region" description="Helical" evidence="6">
    <location>
        <begin position="415"/>
        <end position="436"/>
    </location>
</feature>
<comment type="caution">
    <text evidence="8">The sequence shown here is derived from an EMBL/GenBank/DDBJ whole genome shotgun (WGS) entry which is preliminary data.</text>
</comment>
<dbReference type="RefSeq" id="WP_136992923.1">
    <property type="nucleotide sequence ID" value="NZ_SZPQ01000066.1"/>
</dbReference>
<dbReference type="InterPro" id="IPR050382">
    <property type="entry name" value="MFS_Na/Anion_cotransporter"/>
</dbReference>
<evidence type="ECO:0000256" key="3">
    <source>
        <dbReference type="ARBA" id="ARBA00022692"/>
    </source>
</evidence>
<dbReference type="InterPro" id="IPR036259">
    <property type="entry name" value="MFS_trans_sf"/>
</dbReference>
<accession>A0ABY2SDP0</accession>
<evidence type="ECO:0000259" key="7">
    <source>
        <dbReference type="PROSITE" id="PS50850"/>
    </source>
</evidence>
<dbReference type="PROSITE" id="PS50850">
    <property type="entry name" value="MFS"/>
    <property type="match status" value="1"/>
</dbReference>
<evidence type="ECO:0000256" key="6">
    <source>
        <dbReference type="SAM" id="Phobius"/>
    </source>
</evidence>
<keyword evidence="2" id="KW-1003">Cell membrane</keyword>
<feature type="transmembrane region" description="Helical" evidence="6">
    <location>
        <begin position="251"/>
        <end position="273"/>
    </location>
</feature>
<dbReference type="Gene3D" id="1.20.1250.20">
    <property type="entry name" value="MFS general substrate transporter like domains"/>
    <property type="match status" value="2"/>
</dbReference>
<evidence type="ECO:0000256" key="5">
    <source>
        <dbReference type="ARBA" id="ARBA00023136"/>
    </source>
</evidence>
<dbReference type="CDD" id="cd17319">
    <property type="entry name" value="MFS_ExuT_GudP_like"/>
    <property type="match status" value="1"/>
</dbReference>
<reference evidence="8 9" key="1">
    <citation type="submission" date="2019-04" db="EMBL/GenBank/DDBJ databases">
        <authorList>
            <person name="Li M."/>
            <person name="Gao C."/>
        </authorList>
    </citation>
    <scope>NUCLEOTIDE SEQUENCE [LARGE SCALE GENOMIC DNA]</scope>
    <source>
        <strain evidence="8 9">BGMRC 2031</strain>
    </source>
</reference>
<keyword evidence="3 6" id="KW-0812">Transmembrane</keyword>
<organism evidence="8 9">
    <name type="scientific">Martelella alba</name>
    <dbReference type="NCBI Taxonomy" id="2590451"/>
    <lineage>
        <taxon>Bacteria</taxon>
        <taxon>Pseudomonadati</taxon>
        <taxon>Pseudomonadota</taxon>
        <taxon>Alphaproteobacteria</taxon>
        <taxon>Hyphomicrobiales</taxon>
        <taxon>Aurantimonadaceae</taxon>
        <taxon>Martelella</taxon>
    </lineage>
</organism>
<dbReference type="EMBL" id="SZPQ01000066">
    <property type="protein sequence ID" value="TKI02630.1"/>
    <property type="molecule type" value="Genomic_DNA"/>
</dbReference>
<evidence type="ECO:0000256" key="2">
    <source>
        <dbReference type="ARBA" id="ARBA00022475"/>
    </source>
</evidence>
<proteinExistence type="predicted"/>
<dbReference type="Pfam" id="PF07690">
    <property type="entry name" value="MFS_1"/>
    <property type="match status" value="1"/>
</dbReference>
<dbReference type="PANTHER" id="PTHR11662">
    <property type="entry name" value="SOLUTE CARRIER FAMILY 17"/>
    <property type="match status" value="1"/>
</dbReference>
<dbReference type="InterPro" id="IPR011701">
    <property type="entry name" value="MFS"/>
</dbReference>
<feature type="transmembrane region" description="Helical" evidence="6">
    <location>
        <begin position="94"/>
        <end position="113"/>
    </location>
</feature>
<keyword evidence="5 6" id="KW-0472">Membrane</keyword>
<comment type="subcellular location">
    <subcellularLocation>
        <location evidence="1">Cell membrane</location>
        <topology evidence="1">Multi-pass membrane protein</topology>
    </subcellularLocation>
</comment>
<feature type="domain" description="Major facilitator superfamily (MFS) profile" evidence="7">
    <location>
        <begin position="29"/>
        <end position="441"/>
    </location>
</feature>
<evidence type="ECO:0000256" key="4">
    <source>
        <dbReference type="ARBA" id="ARBA00022989"/>
    </source>
</evidence>